<protein>
    <submittedName>
        <fullName evidence="1">Uncharacterized protein</fullName>
    </submittedName>
</protein>
<organism evidence="1 2">
    <name type="scientific">Fusibacter ferrireducens</name>
    <dbReference type="NCBI Taxonomy" id="2785058"/>
    <lineage>
        <taxon>Bacteria</taxon>
        <taxon>Bacillati</taxon>
        <taxon>Bacillota</taxon>
        <taxon>Clostridia</taxon>
        <taxon>Eubacteriales</taxon>
        <taxon>Eubacteriales Family XII. Incertae Sedis</taxon>
        <taxon>Fusibacter</taxon>
    </lineage>
</organism>
<evidence type="ECO:0000313" key="2">
    <source>
        <dbReference type="Proteomes" id="UP000614200"/>
    </source>
</evidence>
<dbReference type="Proteomes" id="UP000614200">
    <property type="component" value="Unassembled WGS sequence"/>
</dbReference>
<keyword evidence="2" id="KW-1185">Reference proteome</keyword>
<dbReference type="RefSeq" id="WP_194702739.1">
    <property type="nucleotide sequence ID" value="NZ_JADKNH010000009.1"/>
</dbReference>
<name>A0ABR9ZVQ8_9FIRM</name>
<dbReference type="EMBL" id="JADKNH010000009">
    <property type="protein sequence ID" value="MBF4694505.1"/>
    <property type="molecule type" value="Genomic_DNA"/>
</dbReference>
<comment type="caution">
    <text evidence="1">The sequence shown here is derived from an EMBL/GenBank/DDBJ whole genome shotgun (WGS) entry which is preliminary data.</text>
</comment>
<sequence>MAIEINTTPMIIDWNVKQGNLEQSGNGKKVLSLETQEPELEMESEQPKISIDQTECFSEVGLKNIKAFMDDAVSYGMQALQLGIDRIVQDGNSWSDIHINNDPIPDQAERNAYELFQHEFNYAGIPTSRPKIELIKGDINYNVKRGQVSNQTQSEKVKMDYTPWEVNYFVKQYSSIQFRFQRKE</sequence>
<gene>
    <name evidence="1" type="ORF">ISU02_15450</name>
</gene>
<proteinExistence type="predicted"/>
<evidence type="ECO:0000313" key="1">
    <source>
        <dbReference type="EMBL" id="MBF4694505.1"/>
    </source>
</evidence>
<reference evidence="1 2" key="1">
    <citation type="submission" date="2020-11" db="EMBL/GenBank/DDBJ databases">
        <title>Fusibacter basophilias sp. nov.</title>
        <authorList>
            <person name="Qiu D."/>
        </authorList>
    </citation>
    <scope>NUCLEOTIDE SEQUENCE [LARGE SCALE GENOMIC DNA]</scope>
    <source>
        <strain evidence="1 2">Q10-2</strain>
    </source>
</reference>
<dbReference type="Pfam" id="PF20074">
    <property type="entry name" value="DUF6470"/>
    <property type="match status" value="1"/>
</dbReference>
<accession>A0ABR9ZVQ8</accession>
<dbReference type="InterPro" id="IPR045527">
    <property type="entry name" value="DUF6470"/>
</dbReference>